<sequence length="99" mass="10730">MATLGPSSSDSSGSQGWTTKRLALSARPRSQVLPSTEQVLGVGRGLTSPWKGSPSLLWKHSSPFYVHGKPRPPTLDSIPFFHVIRSFPAAATNRFPEKT</sequence>
<reference evidence="2" key="1">
    <citation type="submission" date="2023-04" db="EMBL/GenBank/DDBJ databases">
        <authorList>
            <consortium name="ELIXIR-Norway"/>
        </authorList>
    </citation>
    <scope>NUCLEOTIDE SEQUENCE [LARGE SCALE GENOMIC DNA]</scope>
</reference>
<evidence type="ECO:0000256" key="1">
    <source>
        <dbReference type="SAM" id="MobiDB-lite"/>
    </source>
</evidence>
<evidence type="ECO:0000313" key="2">
    <source>
        <dbReference type="EMBL" id="CAI9156259.1"/>
    </source>
</evidence>
<name>A0ABN8Y3U8_RANTA</name>
<feature type="region of interest" description="Disordered" evidence="1">
    <location>
        <begin position="1"/>
        <end position="30"/>
    </location>
</feature>
<keyword evidence="3" id="KW-1185">Reference proteome</keyword>
<protein>
    <submittedName>
        <fullName evidence="2">Uncharacterized protein</fullName>
    </submittedName>
</protein>
<dbReference type="EMBL" id="OX459950">
    <property type="protein sequence ID" value="CAI9156259.1"/>
    <property type="molecule type" value="Genomic_DNA"/>
</dbReference>
<accession>A0ABN8Y3U8</accession>
<proteinExistence type="predicted"/>
<gene>
    <name evidence="2" type="ORF">MRATA1EN1_LOCUS5221</name>
</gene>
<dbReference type="Proteomes" id="UP001176941">
    <property type="component" value="Chromosome 14"/>
</dbReference>
<evidence type="ECO:0000313" key="3">
    <source>
        <dbReference type="Proteomes" id="UP001176941"/>
    </source>
</evidence>
<organism evidence="2 3">
    <name type="scientific">Rangifer tarandus platyrhynchus</name>
    <name type="common">Svalbard reindeer</name>
    <dbReference type="NCBI Taxonomy" id="3082113"/>
    <lineage>
        <taxon>Eukaryota</taxon>
        <taxon>Metazoa</taxon>
        <taxon>Chordata</taxon>
        <taxon>Craniata</taxon>
        <taxon>Vertebrata</taxon>
        <taxon>Euteleostomi</taxon>
        <taxon>Mammalia</taxon>
        <taxon>Eutheria</taxon>
        <taxon>Laurasiatheria</taxon>
        <taxon>Artiodactyla</taxon>
        <taxon>Ruminantia</taxon>
        <taxon>Pecora</taxon>
        <taxon>Cervidae</taxon>
        <taxon>Odocoileinae</taxon>
        <taxon>Rangifer</taxon>
    </lineage>
</organism>